<dbReference type="InterPro" id="IPR001849">
    <property type="entry name" value="PH_domain"/>
</dbReference>
<dbReference type="SUPFAM" id="SSF50729">
    <property type="entry name" value="PH domain-like"/>
    <property type="match status" value="1"/>
</dbReference>
<keyword evidence="3" id="KW-0256">Endoplasmic reticulum</keyword>
<dbReference type="SMART" id="SM00233">
    <property type="entry name" value="PH"/>
    <property type="match status" value="1"/>
</dbReference>
<dbReference type="InterPro" id="IPR045096">
    <property type="entry name" value="EDR2-like"/>
</dbReference>
<accession>A0A8T0NLN9</accession>
<sequence length="725" mass="82555">MSSSSSAVYEGWMVRYGRRKIGRSFVHTRYFVLEPRMLSYYKRKPQHKADKVGGKLPIKSLPIDGNCRVEDRGLKMHHGHMLYVLCVYNKREKHNRITMAAFNIQEALIWKEKIEMVIDQQQGAAQSDGNRAISSSQQKASLENGRKSSSSDHESQYSNEEEEEEEENQRSLLRRTTIGNGPPESLYDWTRENDFGISNQASPDQVFSRGHWRLVRCQNSLRIFEELQDVDYLARSCSRAMKAVGVVEASCEAIFQLVMSMDTTRFDFQYGSLVEEVDGHTAILYHRLQLDWFPMVVWPRDLCYVRYWRRNDDGSYVVLFQSREHPNCGPQPGFVRAHIESGGFNISPLKSRNGRIRTQVQHLMQIDLKGWGVGYVPSFQQHCLLHMLNSVAGLREWFSQSDESQVLPRIPVMVNMTPSASSKKGRKAQENTMQTSLPMDPSRHSTILEEESDEDDEFLIPESEQEPSTREDAEDAKQPGRDEEDSDHIDLSGFSGNLRRDDRDNSRDCWRISDGNNFRVRSKNFVYDKSKVPAGKPLMELVAVDWFKDTKRMDHVARRKGCAVQVAAEKGLFTLAINLQVPGTTNYSMVFYFVTKKLVPNSLLQRFVDGDDEFRNSRFKLIPSVPKGSWIVRQSVGSTPCLLGKAVDITYIRGVNYLEIDVDIGSSTVANGVLGLVCGVITTLVVDMAFLVQGNTYEELPERLIGAVRMSHIELSSAVVPVLED</sequence>
<evidence type="ECO:0000259" key="5">
    <source>
        <dbReference type="PROSITE" id="PS50003"/>
    </source>
</evidence>
<comment type="subcellular location">
    <subcellularLocation>
        <location evidence="2">Endoplasmic reticulum</location>
    </subcellularLocation>
    <subcellularLocation>
        <location evidence="1">Nucleus</location>
    </subcellularLocation>
</comment>
<dbReference type="GO" id="GO:0005634">
    <property type="term" value="C:nucleus"/>
    <property type="evidence" value="ECO:0007669"/>
    <property type="project" value="UniProtKB-SubCell"/>
</dbReference>
<dbReference type="GO" id="GO:0005783">
    <property type="term" value="C:endoplasmic reticulum"/>
    <property type="evidence" value="ECO:0007669"/>
    <property type="project" value="UniProtKB-SubCell"/>
</dbReference>
<dbReference type="SUPFAM" id="SSF55961">
    <property type="entry name" value="Bet v1-like"/>
    <property type="match status" value="1"/>
</dbReference>
<dbReference type="InterPro" id="IPR023393">
    <property type="entry name" value="START-like_dom_sf"/>
</dbReference>
<dbReference type="PROSITE" id="PS50848">
    <property type="entry name" value="START"/>
    <property type="match status" value="1"/>
</dbReference>
<dbReference type="Pfam" id="PF00169">
    <property type="entry name" value="PH"/>
    <property type="match status" value="1"/>
</dbReference>
<feature type="compositionally biased region" description="Polar residues" evidence="4">
    <location>
        <begin position="121"/>
        <end position="141"/>
    </location>
</feature>
<dbReference type="Gene3D" id="3.30.530.20">
    <property type="match status" value="1"/>
</dbReference>
<feature type="region of interest" description="Disordered" evidence="4">
    <location>
        <begin position="121"/>
        <end position="185"/>
    </location>
</feature>
<keyword evidence="8" id="KW-1185">Reference proteome</keyword>
<evidence type="ECO:0008006" key="9">
    <source>
        <dbReference type="Google" id="ProtNLM"/>
    </source>
</evidence>
<dbReference type="Gene3D" id="2.30.29.30">
    <property type="entry name" value="Pleckstrin-homology domain (PH domain)/Phosphotyrosine-binding domain (PTB)"/>
    <property type="match status" value="1"/>
</dbReference>
<evidence type="ECO:0000256" key="4">
    <source>
        <dbReference type="SAM" id="MobiDB-lite"/>
    </source>
</evidence>
<dbReference type="Pfam" id="PF07059">
    <property type="entry name" value="EDR2_C"/>
    <property type="match status" value="1"/>
</dbReference>
<evidence type="ECO:0000256" key="1">
    <source>
        <dbReference type="ARBA" id="ARBA00004123"/>
    </source>
</evidence>
<evidence type="ECO:0000256" key="3">
    <source>
        <dbReference type="ARBA" id="ARBA00022824"/>
    </source>
</evidence>
<dbReference type="PROSITE" id="PS50003">
    <property type="entry name" value="PH_DOMAIN"/>
    <property type="match status" value="1"/>
</dbReference>
<name>A0A8T0NLN9_PANVG</name>
<dbReference type="GO" id="GO:0008289">
    <property type="term" value="F:lipid binding"/>
    <property type="evidence" value="ECO:0007669"/>
    <property type="project" value="InterPro"/>
</dbReference>
<dbReference type="InterPro" id="IPR011993">
    <property type="entry name" value="PH-like_dom_sf"/>
</dbReference>
<feature type="domain" description="START" evidence="6">
    <location>
        <begin position="212"/>
        <end position="380"/>
    </location>
</feature>
<feature type="compositionally biased region" description="Basic and acidic residues" evidence="4">
    <location>
        <begin position="144"/>
        <end position="155"/>
    </location>
</feature>
<evidence type="ECO:0000259" key="6">
    <source>
        <dbReference type="PROSITE" id="PS50848"/>
    </source>
</evidence>
<feature type="compositionally biased region" description="Acidic residues" evidence="4">
    <location>
        <begin position="448"/>
        <end position="465"/>
    </location>
</feature>
<feature type="domain" description="PH" evidence="5">
    <location>
        <begin position="6"/>
        <end position="119"/>
    </location>
</feature>
<dbReference type="EMBL" id="CM029053">
    <property type="protein sequence ID" value="KAG2550153.1"/>
    <property type="molecule type" value="Genomic_DNA"/>
</dbReference>
<dbReference type="PANTHER" id="PTHR12136">
    <property type="entry name" value="ENHANCED DISEASE RESISTANCE-RELATED"/>
    <property type="match status" value="1"/>
</dbReference>
<dbReference type="CDD" id="cd00177">
    <property type="entry name" value="START"/>
    <property type="match status" value="1"/>
</dbReference>
<protein>
    <recommendedName>
        <fullName evidence="9">Protein ENHANCED DISEASE RESISTANCE 2-like</fullName>
    </recommendedName>
</protein>
<organism evidence="7 8">
    <name type="scientific">Panicum virgatum</name>
    <name type="common">Blackwell switchgrass</name>
    <dbReference type="NCBI Taxonomy" id="38727"/>
    <lineage>
        <taxon>Eukaryota</taxon>
        <taxon>Viridiplantae</taxon>
        <taxon>Streptophyta</taxon>
        <taxon>Embryophyta</taxon>
        <taxon>Tracheophyta</taxon>
        <taxon>Spermatophyta</taxon>
        <taxon>Magnoliopsida</taxon>
        <taxon>Liliopsida</taxon>
        <taxon>Poales</taxon>
        <taxon>Poaceae</taxon>
        <taxon>PACMAD clade</taxon>
        <taxon>Panicoideae</taxon>
        <taxon>Panicodae</taxon>
        <taxon>Paniceae</taxon>
        <taxon>Panicinae</taxon>
        <taxon>Panicum</taxon>
        <taxon>Panicum sect. Hiantes</taxon>
    </lineage>
</organism>
<feature type="region of interest" description="Disordered" evidence="4">
    <location>
        <begin position="417"/>
        <end position="507"/>
    </location>
</feature>
<evidence type="ECO:0000313" key="8">
    <source>
        <dbReference type="Proteomes" id="UP000823388"/>
    </source>
</evidence>
<feature type="compositionally biased region" description="Basic and acidic residues" evidence="4">
    <location>
        <begin position="498"/>
        <end position="507"/>
    </location>
</feature>
<feature type="compositionally biased region" description="Basic and acidic residues" evidence="4">
    <location>
        <begin position="467"/>
        <end position="481"/>
    </location>
</feature>
<evidence type="ECO:0000256" key="2">
    <source>
        <dbReference type="ARBA" id="ARBA00004240"/>
    </source>
</evidence>
<reference evidence="7" key="1">
    <citation type="submission" date="2020-05" db="EMBL/GenBank/DDBJ databases">
        <title>WGS assembly of Panicum virgatum.</title>
        <authorList>
            <person name="Lovell J.T."/>
            <person name="Jenkins J."/>
            <person name="Shu S."/>
            <person name="Juenger T.E."/>
            <person name="Schmutz J."/>
        </authorList>
    </citation>
    <scope>NUCLEOTIDE SEQUENCE</scope>
    <source>
        <strain evidence="7">AP13</strain>
    </source>
</reference>
<dbReference type="Proteomes" id="UP000823388">
    <property type="component" value="Chromosome 9K"/>
</dbReference>
<comment type="caution">
    <text evidence="7">The sequence shown here is derived from an EMBL/GenBank/DDBJ whole genome shotgun (WGS) entry which is preliminary data.</text>
</comment>
<dbReference type="Pfam" id="PF01852">
    <property type="entry name" value="START"/>
    <property type="match status" value="1"/>
</dbReference>
<dbReference type="PANTHER" id="PTHR12136:SF100">
    <property type="entry name" value="PROTEIN ENHANCED DISEASE RESISTANCE 2-LIKE"/>
    <property type="match status" value="1"/>
</dbReference>
<dbReference type="AlphaFoldDB" id="A0A8T0NLN9"/>
<dbReference type="InterPro" id="IPR002913">
    <property type="entry name" value="START_lipid-bd_dom"/>
</dbReference>
<evidence type="ECO:0000313" key="7">
    <source>
        <dbReference type="EMBL" id="KAG2550153.1"/>
    </source>
</evidence>
<proteinExistence type="predicted"/>
<dbReference type="InterPro" id="IPR009769">
    <property type="entry name" value="EDR2_C"/>
</dbReference>
<dbReference type="SMART" id="SM00234">
    <property type="entry name" value="START"/>
    <property type="match status" value="1"/>
</dbReference>
<gene>
    <name evidence="7" type="ORF">PVAP13_9KG236900</name>
</gene>